<evidence type="ECO:0000256" key="9">
    <source>
        <dbReference type="RuleBase" id="RU362119"/>
    </source>
</evidence>
<dbReference type="PANTHER" id="PTHR11575">
    <property type="entry name" value="5'-NUCLEOTIDASE-RELATED"/>
    <property type="match status" value="1"/>
</dbReference>
<gene>
    <name evidence="12" type="ORF">DNTS_032405</name>
</gene>
<reference evidence="12 13" key="1">
    <citation type="journal article" date="2019" name="Sci. Data">
        <title>Hybrid genome assembly and annotation of Danionella translucida.</title>
        <authorList>
            <person name="Kadobianskyi M."/>
            <person name="Schulze L."/>
            <person name="Schuelke M."/>
            <person name="Judkewitz B."/>
        </authorList>
    </citation>
    <scope>NUCLEOTIDE SEQUENCE [LARGE SCALE GENOMIC DNA]</scope>
    <source>
        <strain evidence="12 13">Bolton</strain>
    </source>
</reference>
<organism evidence="12 13">
    <name type="scientific">Danionella cerebrum</name>
    <dbReference type="NCBI Taxonomy" id="2873325"/>
    <lineage>
        <taxon>Eukaryota</taxon>
        <taxon>Metazoa</taxon>
        <taxon>Chordata</taxon>
        <taxon>Craniata</taxon>
        <taxon>Vertebrata</taxon>
        <taxon>Euteleostomi</taxon>
        <taxon>Actinopterygii</taxon>
        <taxon>Neopterygii</taxon>
        <taxon>Teleostei</taxon>
        <taxon>Ostariophysi</taxon>
        <taxon>Cypriniformes</taxon>
        <taxon>Danionidae</taxon>
        <taxon>Danioninae</taxon>
        <taxon>Danionella</taxon>
    </lineage>
</organism>
<dbReference type="PANTHER" id="PTHR11575:SF24">
    <property type="entry name" value="5'-NUCLEOTIDASE"/>
    <property type="match status" value="1"/>
</dbReference>
<dbReference type="FunFam" id="3.90.780.10:FF:000001">
    <property type="entry name" value="NT5E isoform 3"/>
    <property type="match status" value="1"/>
</dbReference>
<dbReference type="PROSITE" id="PS00786">
    <property type="entry name" value="5_NUCLEOTIDASE_2"/>
    <property type="match status" value="1"/>
</dbReference>
<feature type="domain" description="5'-Nucleotidase C-terminal" evidence="11">
    <location>
        <begin position="341"/>
        <end position="503"/>
    </location>
</feature>
<evidence type="ECO:0000256" key="7">
    <source>
        <dbReference type="ARBA" id="ARBA00022801"/>
    </source>
</evidence>
<dbReference type="InterPro" id="IPR006146">
    <property type="entry name" value="5'-Nucleotdase_CS"/>
</dbReference>
<dbReference type="PRINTS" id="PR01607">
    <property type="entry name" value="APYRASEFAMLY"/>
</dbReference>
<dbReference type="GO" id="GO:0005886">
    <property type="term" value="C:plasma membrane"/>
    <property type="evidence" value="ECO:0007669"/>
    <property type="project" value="TreeGrafter"/>
</dbReference>
<dbReference type="FunFam" id="3.60.21.10:FF:000020">
    <property type="entry name" value="NT5E isoform 4"/>
    <property type="match status" value="1"/>
</dbReference>
<feature type="non-terminal residue" evidence="12">
    <location>
        <position position="1"/>
    </location>
</feature>
<evidence type="ECO:0000256" key="5">
    <source>
        <dbReference type="ARBA" id="ARBA00022729"/>
    </source>
</evidence>
<evidence type="ECO:0000256" key="2">
    <source>
        <dbReference type="ARBA" id="ARBA00006654"/>
    </source>
</evidence>
<evidence type="ECO:0000256" key="3">
    <source>
        <dbReference type="ARBA" id="ARBA00012643"/>
    </source>
</evidence>
<dbReference type="SUPFAM" id="SSF56300">
    <property type="entry name" value="Metallo-dependent phosphatases"/>
    <property type="match status" value="1"/>
</dbReference>
<keyword evidence="4" id="KW-0479">Metal-binding</keyword>
<dbReference type="STRING" id="623744.A0A553N141"/>
<dbReference type="PROSITE" id="PS00785">
    <property type="entry name" value="5_NUCLEOTIDASE_1"/>
    <property type="match status" value="1"/>
</dbReference>
<dbReference type="EC" id="3.1.3.5" evidence="3"/>
<dbReference type="InterPro" id="IPR008334">
    <property type="entry name" value="5'-Nucleotdase_C"/>
</dbReference>
<dbReference type="GO" id="GO:0046872">
    <property type="term" value="F:metal ion binding"/>
    <property type="evidence" value="ECO:0007669"/>
    <property type="project" value="UniProtKB-KW"/>
</dbReference>
<dbReference type="Gene3D" id="3.90.780.10">
    <property type="entry name" value="5'-Nucleotidase, C-terminal domain"/>
    <property type="match status" value="1"/>
</dbReference>
<evidence type="ECO:0000256" key="6">
    <source>
        <dbReference type="ARBA" id="ARBA00022741"/>
    </source>
</evidence>
<evidence type="ECO:0000313" key="12">
    <source>
        <dbReference type="EMBL" id="TRY59156.1"/>
    </source>
</evidence>
<keyword evidence="7 9" id="KW-0378">Hydrolase</keyword>
<accession>A0A553N141</accession>
<dbReference type="GO" id="GO:0006196">
    <property type="term" value="P:AMP catabolic process"/>
    <property type="evidence" value="ECO:0007669"/>
    <property type="project" value="TreeGrafter"/>
</dbReference>
<dbReference type="AlphaFoldDB" id="A0A553N141"/>
<dbReference type="Pfam" id="PF02872">
    <property type="entry name" value="5_nucleotid_C"/>
    <property type="match status" value="1"/>
</dbReference>
<comment type="similarity">
    <text evidence="2 9">Belongs to the 5'-nucleotidase family.</text>
</comment>
<dbReference type="InterPro" id="IPR004843">
    <property type="entry name" value="Calcineurin-like_PHP"/>
</dbReference>
<comment type="catalytic activity">
    <reaction evidence="1">
        <text>a ribonucleoside 5'-phosphate + H2O = a ribonucleoside + phosphate</text>
        <dbReference type="Rhea" id="RHEA:12484"/>
        <dbReference type="ChEBI" id="CHEBI:15377"/>
        <dbReference type="ChEBI" id="CHEBI:18254"/>
        <dbReference type="ChEBI" id="CHEBI:43474"/>
        <dbReference type="ChEBI" id="CHEBI:58043"/>
        <dbReference type="EC" id="3.1.3.5"/>
    </reaction>
</comment>
<proteinExistence type="inferred from homology"/>
<feature type="non-terminal residue" evidence="12">
    <location>
        <position position="559"/>
    </location>
</feature>
<comment type="caution">
    <text evidence="12">The sequence shown here is derived from an EMBL/GenBank/DDBJ whole genome shotgun (WGS) entry which is preliminary data.</text>
</comment>
<feature type="domain" description="Calcineurin-like phosphoesterase" evidence="10">
    <location>
        <begin position="31"/>
        <end position="245"/>
    </location>
</feature>
<dbReference type="GO" id="GO:0000166">
    <property type="term" value="F:nucleotide binding"/>
    <property type="evidence" value="ECO:0007669"/>
    <property type="project" value="UniProtKB-KW"/>
</dbReference>
<evidence type="ECO:0000256" key="8">
    <source>
        <dbReference type="ARBA" id="ARBA00029793"/>
    </source>
</evidence>
<dbReference type="Pfam" id="PF00149">
    <property type="entry name" value="Metallophos"/>
    <property type="match status" value="1"/>
</dbReference>
<name>A0A553N141_9TELE</name>
<evidence type="ECO:0000256" key="4">
    <source>
        <dbReference type="ARBA" id="ARBA00022723"/>
    </source>
</evidence>
<evidence type="ECO:0000313" key="13">
    <source>
        <dbReference type="Proteomes" id="UP000316079"/>
    </source>
</evidence>
<evidence type="ECO:0000259" key="10">
    <source>
        <dbReference type="Pfam" id="PF00149"/>
    </source>
</evidence>
<evidence type="ECO:0000259" key="11">
    <source>
        <dbReference type="Pfam" id="PF02872"/>
    </source>
</evidence>
<keyword evidence="6 9" id="KW-0547">Nucleotide-binding</keyword>
<dbReference type="Proteomes" id="UP000316079">
    <property type="component" value="Unassembled WGS sequence"/>
</dbReference>
<dbReference type="InterPro" id="IPR036907">
    <property type="entry name" value="5'-Nucleotdase_C_sf"/>
</dbReference>
<dbReference type="InterPro" id="IPR006179">
    <property type="entry name" value="5_nucleotidase/apyrase"/>
</dbReference>
<dbReference type="GO" id="GO:0008253">
    <property type="term" value="F:5'-nucleotidase activity"/>
    <property type="evidence" value="ECO:0007669"/>
    <property type="project" value="UniProtKB-EC"/>
</dbReference>
<keyword evidence="5 9" id="KW-0732">Signal</keyword>
<dbReference type="CDD" id="cd07409">
    <property type="entry name" value="MPP_CD73_N"/>
    <property type="match status" value="1"/>
</dbReference>
<protein>
    <recommendedName>
        <fullName evidence="3">5'-nucleotidase</fullName>
        <ecNumber evidence="3">3.1.3.5</ecNumber>
    </recommendedName>
    <alternativeName>
        <fullName evidence="8">Ecto-5'-nucleotidase</fullName>
    </alternativeName>
</protein>
<keyword evidence="13" id="KW-1185">Reference proteome</keyword>
<dbReference type="EMBL" id="SRMA01027142">
    <property type="protein sequence ID" value="TRY59156.1"/>
    <property type="molecule type" value="Genomic_DNA"/>
</dbReference>
<dbReference type="OrthoDB" id="7722975at2759"/>
<dbReference type="Gene3D" id="3.60.21.10">
    <property type="match status" value="1"/>
</dbReference>
<sequence length="559" mass="61837">IPEEKMIKLWVWVVLLLWVHWDVCWADFELTLLHTNDVHARVEETNKDSGKCSKTQPCFAGVARRFTKIKEIRSAEKNVLLLDAGDQFQGTVWFNYYKGAEAAYFMNKLGYDAMAIGNHEFDNGVDGLVKPFLQQVNCSVLSANIKADQTIAPQISGFYLPFKIFTVNSEKVGVVGYTSVETPALSLPGPHLSFEDEISALQPQVDKLSALGVNKIIALGHSGFAVDQMIAKKVRGVDVVIGGHTNTFLYTGTPPSSEVPAGPYPLWVQSEDGRQVPVVQAFAFGKYLGFLKVTFDSSGNVLKSSGNPILLDSSIVPDPVIQAEVDAWRTNLANYSSQYVGQTLVYLNGTFEECRFRECNLGNLICDAMWNHVSSCIMNGGGIRSPIDERARNGSITMEDLIAVLPFGGTFDLVQLNGSTLREAFEHSVRRYGGNTGEFLQVSGFQLVYDLSKAPGNRVKSINVLCTECRVPRYEPLNLKKVYKVVLPAYLVDGGDGFTMIKEQKLKHDSGDLDISVVASYISERKRVHPAVEGRIRFSSSSARLQTLTSLLLVFWMMV</sequence>
<dbReference type="SUPFAM" id="SSF55816">
    <property type="entry name" value="5'-nucleotidase (syn. UDP-sugar hydrolase), C-terminal domain"/>
    <property type="match status" value="1"/>
</dbReference>
<dbReference type="InterPro" id="IPR029052">
    <property type="entry name" value="Metallo-depent_PP-like"/>
</dbReference>
<feature type="signal peptide" evidence="9">
    <location>
        <begin position="1"/>
        <end position="26"/>
    </location>
</feature>
<feature type="chain" id="PRO_5022269182" description="5'-nucleotidase" evidence="9">
    <location>
        <begin position="27"/>
        <end position="559"/>
    </location>
</feature>
<evidence type="ECO:0000256" key="1">
    <source>
        <dbReference type="ARBA" id="ARBA00000815"/>
    </source>
</evidence>